<sequence length="171" mass="18740">MAICFELVVNFGNNTEAARKAALTDTEPWALRAGTHRIPLHRPILSTTGPHIQLSVLPLAVGWGVALDGSLPRFQLSAAELTELGHQLYGLLATFDGYVAALVGWDPESLLDPAELKREWSEELADGTLHGLVLCEELHDDLGLGDDFVPFRPGYRWLPYQGEKPSNLTAE</sequence>
<organism evidence="1 2">
    <name type="scientific">Streptomyces xanthophaeus</name>
    <dbReference type="NCBI Taxonomy" id="67385"/>
    <lineage>
        <taxon>Bacteria</taxon>
        <taxon>Bacillati</taxon>
        <taxon>Actinomycetota</taxon>
        <taxon>Actinomycetes</taxon>
        <taxon>Kitasatosporales</taxon>
        <taxon>Streptomycetaceae</taxon>
        <taxon>Streptomyces</taxon>
    </lineage>
</organism>
<name>A0A919GWR7_9ACTN</name>
<reference evidence="1" key="1">
    <citation type="submission" date="2020-09" db="EMBL/GenBank/DDBJ databases">
        <title>Whole genome shotgun sequence of Streptomyces xanthophaeus NBRC 12829.</title>
        <authorList>
            <person name="Komaki H."/>
            <person name="Tamura T."/>
        </authorList>
    </citation>
    <scope>NUCLEOTIDE SEQUENCE</scope>
    <source>
        <strain evidence="1">NBRC 12829</strain>
    </source>
</reference>
<evidence type="ECO:0000313" key="2">
    <source>
        <dbReference type="Proteomes" id="UP000600026"/>
    </source>
</evidence>
<gene>
    <name evidence="1" type="ORF">Sxan_37010</name>
</gene>
<proteinExistence type="predicted"/>
<dbReference type="OrthoDB" id="454565at2"/>
<keyword evidence="2" id="KW-1185">Reference proteome</keyword>
<accession>A0A919GWR7</accession>
<dbReference type="EMBL" id="BNEE01000006">
    <property type="protein sequence ID" value="GHI86337.1"/>
    <property type="molecule type" value="Genomic_DNA"/>
</dbReference>
<dbReference type="AlphaFoldDB" id="A0A919GWR7"/>
<evidence type="ECO:0000313" key="1">
    <source>
        <dbReference type="EMBL" id="GHI86337.1"/>
    </source>
</evidence>
<dbReference type="Proteomes" id="UP000600026">
    <property type="component" value="Unassembled WGS sequence"/>
</dbReference>
<comment type="caution">
    <text evidence="1">The sequence shown here is derived from an EMBL/GenBank/DDBJ whole genome shotgun (WGS) entry which is preliminary data.</text>
</comment>
<dbReference type="RefSeq" id="WP_031149540.1">
    <property type="nucleotide sequence ID" value="NZ_BNEE01000006.1"/>
</dbReference>
<protein>
    <submittedName>
        <fullName evidence="1">Uncharacterized protein</fullName>
    </submittedName>
</protein>